<accession>A0A8X6IM76</accession>
<dbReference type="PANTHER" id="PTHR21402">
    <property type="entry name" value="GAMETOCYTE SPECIFIC FACTOR 1-RELATED"/>
    <property type="match status" value="1"/>
</dbReference>
<dbReference type="AlphaFoldDB" id="A0A8X6IM76"/>
<gene>
    <name evidence="6" type="primary">SNRNP48</name>
    <name evidence="6" type="ORF">NPIL_417341</name>
</gene>
<feature type="domain" description="CHHC U11-48K-type" evidence="5">
    <location>
        <begin position="43"/>
        <end position="70"/>
    </location>
</feature>
<proteinExistence type="predicted"/>
<sequence>MDINSRLKFLKDLDSFLLVKSKLLSDICNELEWPVESLQDENKTQCPYDPSHWVTESSLSHHIKKCSWVKDGYLKEEIEKEVPDSEFFYQQAPSVVPITIDKETQANILIENGLIEKKPLDEMPDVPKTIDRSMVDLNLEQRLAIYDYVIKEAKKDKTSESVTLEDLMFDFEKKSDQEDKPKSQLEILAERRDYKRRRQSYRAKNVHITKKSYTEIMKEVIENQVTMLADMKKQETNEIQKDLLTDKEEKRDDSRQRDKSPRGKESSYDGFRHISRKRDKSPISKESLYDGHKHESRKRERSPFSGESSYDSYEHETRKRDRGSGAKESYDDYKHVSRDQRSRSPPWKKKKHKHDRSRSRSRSHKHKKSHKKHKKFRD</sequence>
<dbReference type="GO" id="GO:0008270">
    <property type="term" value="F:zinc ion binding"/>
    <property type="evidence" value="ECO:0007669"/>
    <property type="project" value="UniProtKB-KW"/>
</dbReference>
<dbReference type="InterPro" id="IPR051591">
    <property type="entry name" value="UPF0224_FAM112_RNA_Proc"/>
</dbReference>
<dbReference type="PROSITE" id="PS51800">
    <property type="entry name" value="ZF_CHHC_U11_48K"/>
    <property type="match status" value="1"/>
</dbReference>
<dbReference type="InterPro" id="IPR036236">
    <property type="entry name" value="Znf_C2H2_sf"/>
</dbReference>
<feature type="compositionally biased region" description="Basic and acidic residues" evidence="4">
    <location>
        <begin position="280"/>
        <end position="302"/>
    </location>
</feature>
<evidence type="ECO:0000313" key="7">
    <source>
        <dbReference type="Proteomes" id="UP000887013"/>
    </source>
</evidence>
<evidence type="ECO:0000313" key="6">
    <source>
        <dbReference type="EMBL" id="GFS51772.1"/>
    </source>
</evidence>
<dbReference type="PANTHER" id="PTHR21402:SF10">
    <property type="entry name" value="U11_U12 SMALL NUCLEAR RIBONUCLEOPROTEIN 48 KDA PROTEIN"/>
    <property type="match status" value="1"/>
</dbReference>
<evidence type="ECO:0000256" key="1">
    <source>
        <dbReference type="ARBA" id="ARBA00022723"/>
    </source>
</evidence>
<dbReference type="InterPro" id="IPR022776">
    <property type="entry name" value="TRM13/UPF0224_CHHC_Znf_dom"/>
</dbReference>
<reference evidence="6" key="1">
    <citation type="submission" date="2020-08" db="EMBL/GenBank/DDBJ databases">
        <title>Multicomponent nature underlies the extraordinary mechanical properties of spider dragline silk.</title>
        <authorList>
            <person name="Kono N."/>
            <person name="Nakamura H."/>
            <person name="Mori M."/>
            <person name="Yoshida Y."/>
            <person name="Ohtoshi R."/>
            <person name="Malay A.D."/>
            <person name="Moran D.A.P."/>
            <person name="Tomita M."/>
            <person name="Numata K."/>
            <person name="Arakawa K."/>
        </authorList>
    </citation>
    <scope>NUCLEOTIDE SEQUENCE</scope>
</reference>
<feature type="compositionally biased region" description="Basic residues" evidence="4">
    <location>
        <begin position="346"/>
        <end position="378"/>
    </location>
</feature>
<dbReference type="EMBL" id="BMAW01091807">
    <property type="protein sequence ID" value="GFS51772.1"/>
    <property type="molecule type" value="Genomic_DNA"/>
</dbReference>
<feature type="region of interest" description="Disordered" evidence="4">
    <location>
        <begin position="241"/>
        <end position="378"/>
    </location>
</feature>
<name>A0A8X6IM76_NEPPI</name>
<keyword evidence="1" id="KW-0479">Metal-binding</keyword>
<dbReference type="GO" id="GO:0005689">
    <property type="term" value="C:U12-type spliceosomal complex"/>
    <property type="evidence" value="ECO:0007669"/>
    <property type="project" value="TreeGrafter"/>
</dbReference>
<dbReference type="SUPFAM" id="SSF57667">
    <property type="entry name" value="beta-beta-alpha zinc fingers"/>
    <property type="match status" value="1"/>
</dbReference>
<dbReference type="OrthoDB" id="69229at2759"/>
<organism evidence="6 7">
    <name type="scientific">Nephila pilipes</name>
    <name type="common">Giant wood spider</name>
    <name type="synonym">Nephila maculata</name>
    <dbReference type="NCBI Taxonomy" id="299642"/>
    <lineage>
        <taxon>Eukaryota</taxon>
        <taxon>Metazoa</taxon>
        <taxon>Ecdysozoa</taxon>
        <taxon>Arthropoda</taxon>
        <taxon>Chelicerata</taxon>
        <taxon>Arachnida</taxon>
        <taxon>Araneae</taxon>
        <taxon>Araneomorphae</taxon>
        <taxon>Entelegynae</taxon>
        <taxon>Araneoidea</taxon>
        <taxon>Nephilidae</taxon>
        <taxon>Nephila</taxon>
    </lineage>
</organism>
<dbReference type="GO" id="GO:0005654">
    <property type="term" value="C:nucleoplasm"/>
    <property type="evidence" value="ECO:0007669"/>
    <property type="project" value="TreeGrafter"/>
</dbReference>
<keyword evidence="3" id="KW-0862">Zinc</keyword>
<feature type="compositionally biased region" description="Basic and acidic residues" evidence="4">
    <location>
        <begin position="312"/>
        <end position="342"/>
    </location>
</feature>
<keyword evidence="7" id="KW-1185">Reference proteome</keyword>
<protein>
    <recommendedName>
        <fullName evidence="5">CHHC U11-48K-type domain-containing protein</fullName>
    </recommendedName>
</protein>
<evidence type="ECO:0000259" key="5">
    <source>
        <dbReference type="PROSITE" id="PS51800"/>
    </source>
</evidence>
<keyword evidence="2" id="KW-0863">Zinc-finger</keyword>
<evidence type="ECO:0000256" key="2">
    <source>
        <dbReference type="ARBA" id="ARBA00022771"/>
    </source>
</evidence>
<dbReference type="Proteomes" id="UP000887013">
    <property type="component" value="Unassembled WGS sequence"/>
</dbReference>
<evidence type="ECO:0000256" key="4">
    <source>
        <dbReference type="SAM" id="MobiDB-lite"/>
    </source>
</evidence>
<comment type="caution">
    <text evidence="6">The sequence shown here is derived from an EMBL/GenBank/DDBJ whole genome shotgun (WGS) entry which is preliminary data.</text>
</comment>
<feature type="compositionally biased region" description="Basic and acidic residues" evidence="4">
    <location>
        <begin position="241"/>
        <end position="272"/>
    </location>
</feature>
<dbReference type="Pfam" id="PF05253">
    <property type="entry name" value="zf-U11-48K"/>
    <property type="match status" value="1"/>
</dbReference>
<evidence type="ECO:0000256" key="3">
    <source>
        <dbReference type="ARBA" id="ARBA00022833"/>
    </source>
</evidence>
<dbReference type="GO" id="GO:0005829">
    <property type="term" value="C:cytosol"/>
    <property type="evidence" value="ECO:0007669"/>
    <property type="project" value="TreeGrafter"/>
</dbReference>